<comment type="subunit">
    <text evidence="5">Homodimer.</text>
</comment>
<dbReference type="Proteomes" id="UP000015381">
    <property type="component" value="Chromosome I"/>
</dbReference>
<dbReference type="Gene3D" id="6.10.140.50">
    <property type="match status" value="1"/>
</dbReference>
<protein>
    <recommendedName>
        <fullName evidence="5">2-phospho-L-lactate guanylyltransferase</fullName>
        <shortName evidence="5">LP guanylyltransferase</shortName>
        <ecNumber evidence="5">2.7.7.68</ecNumber>
    </recommendedName>
</protein>
<dbReference type="STRING" id="1033806.HTIA_1195"/>
<comment type="similarity">
    <text evidence="5">Belongs to the CofC family.</text>
</comment>
<dbReference type="HAMAP" id="MF_02114">
    <property type="entry name" value="CofC"/>
    <property type="match status" value="1"/>
</dbReference>
<dbReference type="PANTHER" id="PTHR40392:SF1">
    <property type="entry name" value="2-PHOSPHO-L-LACTATE GUANYLYLTRANSFERASE"/>
    <property type="match status" value="1"/>
</dbReference>
<dbReference type="OrthoDB" id="11179at2157"/>
<evidence type="ECO:0000256" key="3">
    <source>
        <dbReference type="ARBA" id="ARBA00022741"/>
    </source>
</evidence>
<dbReference type="InterPro" id="IPR002835">
    <property type="entry name" value="CofC"/>
</dbReference>
<dbReference type="Gene3D" id="3.90.550.10">
    <property type="entry name" value="Spore Coat Polysaccharide Biosynthesis Protein SpsA, Chain A"/>
    <property type="match status" value="1"/>
</dbReference>
<evidence type="ECO:0000256" key="1">
    <source>
        <dbReference type="ARBA" id="ARBA00022679"/>
    </source>
</evidence>
<dbReference type="SUPFAM" id="SSF53448">
    <property type="entry name" value="Nucleotide-diphospho-sugar transferases"/>
    <property type="match status" value="1"/>
</dbReference>
<dbReference type="PANTHER" id="PTHR40392">
    <property type="entry name" value="2-PHOSPHO-L-LACTATE GUANYLYLTRANSFERASE"/>
    <property type="match status" value="1"/>
</dbReference>
<comment type="function">
    <text evidence="5">Guanylyltransferase that catalyzes the activation of (2S)-2-phospholactate (2-PL) as (2S)-lactyl-2-diphospho-5'-guanosine, via the condensation of 2-PL with GTP. It is involved in the biosynthesis of coenzyme F420, a hydride carrier cofactor.</text>
</comment>
<dbReference type="NCBIfam" id="TIGR03552">
    <property type="entry name" value="F420_cofC"/>
    <property type="match status" value="1"/>
</dbReference>
<dbReference type="GO" id="GO:0005525">
    <property type="term" value="F:GTP binding"/>
    <property type="evidence" value="ECO:0007669"/>
    <property type="project" value="UniProtKB-KW"/>
</dbReference>
<dbReference type="GO" id="GO:0052645">
    <property type="term" value="P:F420-0 metabolic process"/>
    <property type="evidence" value="ECO:0007669"/>
    <property type="project" value="UniProtKB-UniRule"/>
</dbReference>
<reference evidence="6 9" key="3">
    <citation type="journal article" date="2014" name="Environ. Microbiol.">
        <title>Halorhabdus tiamatea: proteogenomics and glycosidase activity measurements identify the first cultivated euryarchaeon from a deep-sea anoxic brine lake as potential polysaccharide degrader.</title>
        <authorList>
            <person name="Werner J."/>
            <person name="Ferrer M."/>
            <person name="Michel G."/>
            <person name="Mann A.J."/>
            <person name="Huang S."/>
            <person name="Juarez S."/>
            <person name="Ciordia S."/>
            <person name="Albar J.P."/>
            <person name="Alcaide M."/>
            <person name="La Cono V."/>
            <person name="Yakimov M.M."/>
            <person name="Antunes A."/>
            <person name="Taborda M."/>
            <person name="Da Costa M.S."/>
            <person name="Amann R.I."/>
            <person name="Gloeckner F.O."/>
            <person name="Golyshina O.V."/>
            <person name="Golyshin P.N."/>
            <person name="Teeling H."/>
        </authorList>
    </citation>
    <scope>NUCLEOTIDE SEQUENCE [LARGE SCALE GENOMIC DNA]</scope>
    <source>
        <strain evidence="9">SARL4B</strain>
        <strain evidence="6">Type strain: SARL4B</strain>
    </source>
</reference>
<reference evidence="7 8" key="2">
    <citation type="journal article" date="2013" name="PLoS ONE">
        <title>INDIGO - INtegrated Data Warehouse of MIcrobial GenOmes with Examples from the Red Sea Extremophiles.</title>
        <authorList>
            <person name="Alam I."/>
            <person name="Antunes A."/>
            <person name="Kamau A.A."/>
            <person name="Ba Alawi W."/>
            <person name="Kalkatawi M."/>
            <person name="Stingl U."/>
            <person name="Bajic V.B."/>
        </authorList>
    </citation>
    <scope>NUCLEOTIDE SEQUENCE [LARGE SCALE GENOMIC DNA]</scope>
    <source>
        <strain evidence="7 8">SARL4B</strain>
    </source>
</reference>
<accession>F7PIV2</accession>
<keyword evidence="3 5" id="KW-0547">Nucleotide-binding</keyword>
<dbReference type="InterPro" id="IPR029044">
    <property type="entry name" value="Nucleotide-diphossugar_trans"/>
</dbReference>
<evidence type="ECO:0000256" key="2">
    <source>
        <dbReference type="ARBA" id="ARBA00022695"/>
    </source>
</evidence>
<dbReference type="EMBL" id="HF571520">
    <property type="protein sequence ID" value="CCQ33331.1"/>
    <property type="molecule type" value="Genomic_DNA"/>
</dbReference>
<evidence type="ECO:0000256" key="5">
    <source>
        <dbReference type="HAMAP-Rule" id="MF_02114"/>
    </source>
</evidence>
<evidence type="ECO:0000313" key="8">
    <source>
        <dbReference type="Proteomes" id="UP000003861"/>
    </source>
</evidence>
<name>F7PIV2_9EURY</name>
<evidence type="ECO:0000313" key="7">
    <source>
        <dbReference type="EMBL" id="ERJ05443.1"/>
    </source>
</evidence>
<dbReference type="PATRIC" id="fig|1033806.12.peg.1187"/>
<dbReference type="eggNOG" id="arCOG04472">
    <property type="taxonomic scope" value="Archaea"/>
</dbReference>
<proteinExistence type="inferred from homology"/>
<dbReference type="RefSeq" id="WP_008525606.1">
    <property type="nucleotide sequence ID" value="NC_021921.1"/>
</dbReference>
<dbReference type="Pfam" id="PF01983">
    <property type="entry name" value="CofC"/>
    <property type="match status" value="1"/>
</dbReference>
<keyword evidence="1 5" id="KW-0808">Transferase</keyword>
<keyword evidence="9" id="KW-1185">Reference proteome</keyword>
<comment type="catalytic activity">
    <reaction evidence="5">
        <text>(2S)-2-phospholactate + GTP + H(+) = (2S)-lactyl-2-diphospho-5'-guanosine + diphosphate</text>
        <dbReference type="Rhea" id="RHEA:63424"/>
        <dbReference type="ChEBI" id="CHEBI:15378"/>
        <dbReference type="ChEBI" id="CHEBI:33019"/>
        <dbReference type="ChEBI" id="CHEBI:37565"/>
        <dbReference type="ChEBI" id="CHEBI:59435"/>
        <dbReference type="ChEBI" id="CHEBI:59906"/>
        <dbReference type="EC" id="2.7.7.68"/>
    </reaction>
</comment>
<dbReference type="HOGENOM" id="CLU_076569_2_0_2"/>
<evidence type="ECO:0000313" key="9">
    <source>
        <dbReference type="Proteomes" id="UP000015381"/>
    </source>
</evidence>
<keyword evidence="4 5" id="KW-0342">GTP-binding</keyword>
<dbReference type="GO" id="GO:0043814">
    <property type="term" value="F:phospholactate guanylyltransferase activity"/>
    <property type="evidence" value="ECO:0007669"/>
    <property type="project" value="UniProtKB-EC"/>
</dbReference>
<comment type="pathway">
    <text evidence="5">Cofactor biosynthesis; coenzyme F420 biosynthesis.</text>
</comment>
<keyword evidence="2 5" id="KW-0548">Nucleotidyltransferase</keyword>
<dbReference type="AlphaFoldDB" id="F7PIV2"/>
<dbReference type="Proteomes" id="UP000003861">
    <property type="component" value="Unassembled WGS sequence"/>
</dbReference>
<evidence type="ECO:0000313" key="6">
    <source>
        <dbReference type="EMBL" id="CCQ33331.1"/>
    </source>
</evidence>
<organism evidence="7 8">
    <name type="scientific">Halorhabdus tiamatea SARL4B</name>
    <dbReference type="NCBI Taxonomy" id="1033806"/>
    <lineage>
        <taxon>Archaea</taxon>
        <taxon>Methanobacteriati</taxon>
        <taxon>Methanobacteriota</taxon>
        <taxon>Stenosarchaea group</taxon>
        <taxon>Halobacteria</taxon>
        <taxon>Halobacteriales</taxon>
        <taxon>Haloarculaceae</taxon>
        <taxon>Halorhabdus</taxon>
    </lineage>
</organism>
<dbReference type="KEGG" id="hti:HTIA_1195"/>
<dbReference type="UniPathway" id="UPA00071"/>
<evidence type="ECO:0000256" key="4">
    <source>
        <dbReference type="ARBA" id="ARBA00023134"/>
    </source>
</evidence>
<dbReference type="EC" id="2.7.7.68" evidence="5"/>
<dbReference type="EMBL" id="AFNT02000033">
    <property type="protein sequence ID" value="ERJ05443.1"/>
    <property type="molecule type" value="Genomic_DNA"/>
</dbReference>
<dbReference type="GeneID" id="23800248"/>
<gene>
    <name evidence="5 7" type="primary">cofC</name>
    <name evidence="7" type="ORF">HLRTI_002598</name>
    <name evidence="6" type="ORF">HTIA_1195</name>
</gene>
<reference evidence="7 8" key="1">
    <citation type="journal article" date="2011" name="J. Bacteriol.">
        <title>Genome sequence of Halorhabdus tiamatea, the first archaeon isolated from a deep-sea anoxic brine lake.</title>
        <authorList>
            <person name="Antunes A."/>
            <person name="Alam I."/>
            <person name="Bajic V.B."/>
            <person name="Stingl U."/>
        </authorList>
    </citation>
    <scope>NUCLEOTIDE SEQUENCE [LARGE SCALE GENOMIC DNA]</scope>
    <source>
        <strain evidence="7 8">SARL4B</strain>
    </source>
</reference>
<sequence length="202" mass="21786">MHVVVPFDGREPKTRLSPVLDIEERREFARAMLEDVASTIESVGFEPTILATSDVDCEWPVVVDERTLDAAVNDRLAEIDGPVAIVMADLALATPDALGRLFAAGGDVVLAPGRGGGTNAIVARHPDFRVDYHDASITDHREIAHDIGAEMAEVDSFRLASDVDDPADLAEVLLHGEGRAAAWLREHGFELASEAGRVSIER</sequence>